<dbReference type="PANTHER" id="PTHR31480">
    <property type="entry name" value="BIFUNCTIONAL LYCOPENE CYCLASE/PHYTOENE SYNTHASE"/>
    <property type="match status" value="1"/>
</dbReference>
<comment type="caution">
    <text evidence="4">The sequence shown here is derived from an EMBL/GenBank/DDBJ whole genome shotgun (WGS) entry which is preliminary data.</text>
</comment>
<dbReference type="RefSeq" id="WP_048004358.1">
    <property type="nucleotide sequence ID" value="NZ_CP047095.1"/>
</dbReference>
<keyword evidence="3" id="KW-0125">Carotenoid biosynthesis</keyword>
<protein>
    <submittedName>
        <fullName evidence="4">Phytoene synthase</fullName>
    </submittedName>
</protein>
<dbReference type="PROSITE" id="PS01045">
    <property type="entry name" value="SQUALEN_PHYTOEN_SYN_2"/>
    <property type="match status" value="1"/>
</dbReference>
<dbReference type="GO" id="GO:0004311">
    <property type="term" value="F:geranylgeranyl diphosphate synthase activity"/>
    <property type="evidence" value="ECO:0007669"/>
    <property type="project" value="InterPro"/>
</dbReference>
<dbReference type="EMBL" id="LQQY01000021">
    <property type="protein sequence ID" value="KZE47636.1"/>
    <property type="molecule type" value="Genomic_DNA"/>
</dbReference>
<dbReference type="Pfam" id="PF00494">
    <property type="entry name" value="SQS_PSY"/>
    <property type="match status" value="1"/>
</dbReference>
<dbReference type="InterPro" id="IPR002060">
    <property type="entry name" value="Squ/phyt_synthse"/>
</dbReference>
<evidence type="ECO:0000313" key="5">
    <source>
        <dbReference type="Proteomes" id="UP000076510"/>
    </source>
</evidence>
<evidence type="ECO:0000256" key="2">
    <source>
        <dbReference type="ARBA" id="ARBA00022679"/>
    </source>
</evidence>
<dbReference type="InterPro" id="IPR008949">
    <property type="entry name" value="Isoprenoid_synthase_dom_sf"/>
</dbReference>
<dbReference type="SFLD" id="SFLDS00005">
    <property type="entry name" value="Isoprenoid_Synthase_Type_I"/>
    <property type="match status" value="1"/>
</dbReference>
<comment type="pathway">
    <text evidence="1">Carotenoid biosynthesis.</text>
</comment>
<evidence type="ECO:0000313" key="4">
    <source>
        <dbReference type="EMBL" id="KZE47636.1"/>
    </source>
</evidence>
<name>A0A0J5VEC1_9BACI</name>
<evidence type="ECO:0000256" key="1">
    <source>
        <dbReference type="ARBA" id="ARBA00004829"/>
    </source>
</evidence>
<dbReference type="AlphaFoldDB" id="A0A0J5VEC1"/>
<evidence type="ECO:0000256" key="3">
    <source>
        <dbReference type="ARBA" id="ARBA00022746"/>
    </source>
</evidence>
<accession>A0A0J5VEC1</accession>
<sequence length="276" mass="32140">MNRISAAYDHCESVIKHHSKTFFRAFSLLPKNQRRAVWAVYAFCRKADDIVDEGSPPEVLDRFEREFESFLEGTFEEQPIWIALDDVFKRFNMDREAFRDMIKGQRMDLAGRRYMKMDDVLDYSYHVASTVGLMLLPILAPGKERELREDGIYLGYALQLTNILRDVGEDLDRGRLYLPQDLLVKHECSVEDLREGRTTEAFRLVWEEMAGMAEHYYSLSMRTIGLYPIYSRAPVKGAALLYKEILNEVRKNGYDVFSKKNFVSGDEKEKIISTIS</sequence>
<reference evidence="5" key="1">
    <citation type="submission" date="2016-01" db="EMBL/GenBank/DDBJ databases">
        <title>Whole genome sequencing of Bhargavaea cecembensis T14.</title>
        <authorList>
            <person name="Hong K.W."/>
        </authorList>
    </citation>
    <scope>NUCLEOTIDE SEQUENCE [LARGE SCALE GENOMIC DNA]</scope>
    <source>
        <strain evidence="5">M19</strain>
    </source>
</reference>
<organism evidence="4 5">
    <name type="scientific">Rossellomorea marisflavi</name>
    <dbReference type="NCBI Taxonomy" id="189381"/>
    <lineage>
        <taxon>Bacteria</taxon>
        <taxon>Bacillati</taxon>
        <taxon>Bacillota</taxon>
        <taxon>Bacilli</taxon>
        <taxon>Bacillales</taxon>
        <taxon>Bacillaceae</taxon>
        <taxon>Rossellomorea</taxon>
    </lineage>
</organism>
<dbReference type="SFLD" id="SFLDG01212">
    <property type="entry name" value="Phytoene_synthase_like"/>
    <property type="match status" value="1"/>
</dbReference>
<dbReference type="GO" id="GO:0051996">
    <property type="term" value="F:squalene synthase [NAD(P)H] activity"/>
    <property type="evidence" value="ECO:0007669"/>
    <property type="project" value="InterPro"/>
</dbReference>
<keyword evidence="2" id="KW-0808">Transferase</keyword>
<dbReference type="InterPro" id="IPR033904">
    <property type="entry name" value="Trans_IPPS_HH"/>
</dbReference>
<gene>
    <name evidence="4" type="ORF">AV649_20650</name>
</gene>
<dbReference type="CDD" id="cd00683">
    <property type="entry name" value="Trans_IPPS_HH"/>
    <property type="match status" value="1"/>
</dbReference>
<dbReference type="Proteomes" id="UP000076510">
    <property type="component" value="Unassembled WGS sequence"/>
</dbReference>
<proteinExistence type="predicted"/>
<dbReference type="PATRIC" id="fig|189381.10.peg.3945"/>
<dbReference type="GO" id="GO:0016117">
    <property type="term" value="P:carotenoid biosynthetic process"/>
    <property type="evidence" value="ECO:0007669"/>
    <property type="project" value="UniProtKB-KW"/>
</dbReference>
<dbReference type="Gene3D" id="1.10.600.10">
    <property type="entry name" value="Farnesyl Diphosphate Synthase"/>
    <property type="match status" value="1"/>
</dbReference>
<dbReference type="InterPro" id="IPR044843">
    <property type="entry name" value="Trans_IPPS_bact-type"/>
</dbReference>
<dbReference type="SUPFAM" id="SSF48576">
    <property type="entry name" value="Terpenoid synthases"/>
    <property type="match status" value="1"/>
</dbReference>
<dbReference type="OrthoDB" id="9787280at2"/>
<dbReference type="PROSITE" id="PS01044">
    <property type="entry name" value="SQUALEN_PHYTOEN_SYN_1"/>
    <property type="match status" value="1"/>
</dbReference>
<dbReference type="SFLD" id="SFLDG01018">
    <property type="entry name" value="Squalene/Phytoene_Synthase_Lik"/>
    <property type="match status" value="1"/>
</dbReference>
<dbReference type="InterPro" id="IPR019845">
    <property type="entry name" value="Squalene/phytoene_synthase_CS"/>
</dbReference>